<evidence type="ECO:0000256" key="2">
    <source>
        <dbReference type="ARBA" id="ARBA00022448"/>
    </source>
</evidence>
<feature type="transmembrane region" description="Helical" evidence="7">
    <location>
        <begin position="118"/>
        <end position="134"/>
    </location>
</feature>
<evidence type="ECO:0000259" key="10">
    <source>
        <dbReference type="Pfam" id="PF00662"/>
    </source>
</evidence>
<evidence type="ECO:0000256" key="1">
    <source>
        <dbReference type="ARBA" id="ARBA00004127"/>
    </source>
</evidence>
<comment type="similarity">
    <text evidence="7">Belongs to the inorganic carbon transporter (TC 9.A.2) DabB family.</text>
</comment>
<evidence type="ECO:0000256" key="6">
    <source>
        <dbReference type="ARBA" id="ARBA00023136"/>
    </source>
</evidence>
<name>A0A4R7S601_9BACT</name>
<evidence type="ECO:0000256" key="7">
    <source>
        <dbReference type="HAMAP-Rule" id="MF_00862"/>
    </source>
</evidence>
<evidence type="ECO:0000313" key="11">
    <source>
        <dbReference type="EMBL" id="TDU72978.1"/>
    </source>
</evidence>
<dbReference type="GO" id="GO:0008137">
    <property type="term" value="F:NADH dehydrogenase (ubiquinone) activity"/>
    <property type="evidence" value="ECO:0007669"/>
    <property type="project" value="InterPro"/>
</dbReference>
<feature type="transmembrane region" description="Helical" evidence="7">
    <location>
        <begin position="245"/>
        <end position="262"/>
    </location>
</feature>
<dbReference type="GO" id="GO:0012505">
    <property type="term" value="C:endomembrane system"/>
    <property type="evidence" value="ECO:0007669"/>
    <property type="project" value="UniProtKB-SubCell"/>
</dbReference>
<feature type="transmembrane region" description="Helical" evidence="7">
    <location>
        <begin position="465"/>
        <end position="481"/>
    </location>
</feature>
<comment type="caution">
    <text evidence="11">The sequence shown here is derived from an EMBL/GenBank/DDBJ whole genome shotgun (WGS) entry which is preliminary data.</text>
</comment>
<dbReference type="PRINTS" id="PR01435">
    <property type="entry name" value="NPOXDRDTASE5"/>
</dbReference>
<keyword evidence="5 7" id="KW-1133">Transmembrane helix</keyword>
<feature type="transmembrane region" description="Helical" evidence="7">
    <location>
        <begin position="178"/>
        <end position="195"/>
    </location>
</feature>
<evidence type="ECO:0000256" key="5">
    <source>
        <dbReference type="ARBA" id="ARBA00022989"/>
    </source>
</evidence>
<feature type="transmembrane region" description="Helical" evidence="7">
    <location>
        <begin position="427"/>
        <end position="445"/>
    </location>
</feature>
<feature type="transmembrane region" description="Helical" evidence="7">
    <location>
        <begin position="14"/>
        <end position="33"/>
    </location>
</feature>
<organism evidence="11 12">
    <name type="scientific">Prosthecobacter fusiformis</name>
    <dbReference type="NCBI Taxonomy" id="48464"/>
    <lineage>
        <taxon>Bacteria</taxon>
        <taxon>Pseudomonadati</taxon>
        <taxon>Verrucomicrobiota</taxon>
        <taxon>Verrucomicrobiia</taxon>
        <taxon>Verrucomicrobiales</taxon>
        <taxon>Verrucomicrobiaceae</taxon>
        <taxon>Prosthecobacter</taxon>
    </lineage>
</organism>
<reference evidence="11 12" key="1">
    <citation type="submission" date="2019-03" db="EMBL/GenBank/DDBJ databases">
        <title>Genomic Encyclopedia of Archaeal and Bacterial Type Strains, Phase II (KMG-II): from individual species to whole genera.</title>
        <authorList>
            <person name="Goeker M."/>
        </authorList>
    </citation>
    <scope>NUCLEOTIDE SEQUENCE [LARGE SCALE GENOMIC DNA]</scope>
    <source>
        <strain evidence="11 12">ATCC 25309</strain>
    </source>
</reference>
<dbReference type="Pfam" id="PF00361">
    <property type="entry name" value="Proton_antipo_M"/>
    <property type="match status" value="1"/>
</dbReference>
<accession>A0A4R7S601</accession>
<dbReference type="GO" id="GO:0042773">
    <property type="term" value="P:ATP synthesis coupled electron transport"/>
    <property type="evidence" value="ECO:0007669"/>
    <property type="project" value="InterPro"/>
</dbReference>
<keyword evidence="4 7" id="KW-0812">Transmembrane</keyword>
<evidence type="ECO:0000256" key="3">
    <source>
        <dbReference type="ARBA" id="ARBA00022475"/>
    </source>
</evidence>
<dbReference type="EMBL" id="SOCA01000002">
    <property type="protein sequence ID" value="TDU72978.1"/>
    <property type="molecule type" value="Genomic_DNA"/>
</dbReference>
<feature type="transmembrane region" description="Helical" evidence="7">
    <location>
        <begin position="274"/>
        <end position="292"/>
    </location>
</feature>
<dbReference type="PANTHER" id="PTHR42829:SF1">
    <property type="entry name" value="INORGANIC CARBON TRANSPORTER SUBUNIT DABB-RELATED"/>
    <property type="match status" value="1"/>
</dbReference>
<feature type="domain" description="NADH:quinone oxidoreductase/Mrp antiporter transmembrane" evidence="9">
    <location>
        <begin position="135"/>
        <end position="349"/>
    </location>
</feature>
<feature type="domain" description="NADH-Ubiquinone oxidoreductase (complex I) chain 5 N-terminal" evidence="10">
    <location>
        <begin position="78"/>
        <end position="118"/>
    </location>
</feature>
<dbReference type="AlphaFoldDB" id="A0A4R7S601"/>
<keyword evidence="12" id="KW-1185">Reference proteome</keyword>
<dbReference type="GO" id="GO:0015990">
    <property type="term" value="P:electron transport coupled proton transport"/>
    <property type="evidence" value="ECO:0007669"/>
    <property type="project" value="TreeGrafter"/>
</dbReference>
<proteinExistence type="inferred from homology"/>
<evidence type="ECO:0000256" key="4">
    <source>
        <dbReference type="ARBA" id="ARBA00022692"/>
    </source>
</evidence>
<sequence length="520" mass="55866">MNHLPLTTPALLEAYEWITPLLLLAVLAVSMLLRDGRQAAEGAAGVARLFFAVGLMFSFGVMLAGPMRIELAAWGPARLALLVDPLSALMLVLVSFLGVVVTRYAINYLDGDPGQARFSRWLVLALTSVLALVLSSNLLMFAAAWIATSLSLHQLLTFYRERPAAVMAARKKFVISRLADASMITALVLVWHGHGTWEFHELFANPAGPYAGLLAGFLVFAAMLKSAQFPFHSWLPDTLETPTPVSALMHAGIINAGGFLIVRLSPLVTQSPTALNTLALFGAFTALFASVIMMTQTSIKKSLAWSTVAQMGFMMLQCGLGAFALAMMHIVAHSLYKAHAFLSSGSVVNLAKSAWTPVGRPSAHPLVVLGSLAVSTLMGFCFAAALGVTLQNDPGTMLLIAVFIMAMAHLLWTLWSSSMRQRLILRGLGIVVAATTACFAVHAGFEHLLAASLPAYAPIRSGVEHAVMILVALLFLAVLIFQSQLPAWAARPAFARLYVHASNGFYIGTLFNRITGKFLF</sequence>
<protein>
    <recommendedName>
        <fullName evidence="7">Probable inorganic carbon transporter subunit DabB</fullName>
    </recommendedName>
</protein>
<gene>
    <name evidence="7" type="primary">dabB</name>
    <name evidence="11" type="ORF">EI77_01444</name>
</gene>
<feature type="transmembrane region" description="Helical" evidence="7">
    <location>
        <begin position="207"/>
        <end position="224"/>
    </location>
</feature>
<keyword evidence="6 7" id="KW-0472">Membrane</keyword>
<dbReference type="InterPro" id="IPR001516">
    <property type="entry name" value="Proton_antipo_N"/>
</dbReference>
<dbReference type="Proteomes" id="UP000295662">
    <property type="component" value="Unassembled WGS sequence"/>
</dbReference>
<evidence type="ECO:0000256" key="8">
    <source>
        <dbReference type="RuleBase" id="RU000320"/>
    </source>
</evidence>
<feature type="transmembrane region" description="Helical" evidence="7">
    <location>
        <begin position="396"/>
        <end position="415"/>
    </location>
</feature>
<dbReference type="HAMAP" id="MF_00862">
    <property type="entry name" value="DabB"/>
    <property type="match status" value="1"/>
</dbReference>
<dbReference type="PRINTS" id="PR01434">
    <property type="entry name" value="NADHDHGNASE5"/>
</dbReference>
<comment type="subunit">
    <text evidence="7">Forms a complex with DabA.</text>
</comment>
<evidence type="ECO:0000313" key="12">
    <source>
        <dbReference type="Proteomes" id="UP000295662"/>
    </source>
</evidence>
<keyword evidence="3 7" id="KW-1003">Cell membrane</keyword>
<dbReference type="PANTHER" id="PTHR42829">
    <property type="entry name" value="NADH-UBIQUINONE OXIDOREDUCTASE CHAIN 5"/>
    <property type="match status" value="1"/>
</dbReference>
<dbReference type="InterPro" id="IPR046396">
    <property type="entry name" value="Transporter_DabB"/>
</dbReference>
<keyword evidence="2 7" id="KW-0813">Transport</keyword>
<dbReference type="GO" id="GO:0005886">
    <property type="term" value="C:plasma membrane"/>
    <property type="evidence" value="ECO:0007669"/>
    <property type="project" value="UniProtKB-SubCell"/>
</dbReference>
<feature type="transmembrane region" description="Helical" evidence="7">
    <location>
        <begin position="367"/>
        <end position="390"/>
    </location>
</feature>
<comment type="subcellular location">
    <subcellularLocation>
        <location evidence="7">Cell membrane</location>
        <topology evidence="7">Multi-pass membrane protein</topology>
    </subcellularLocation>
    <subcellularLocation>
        <location evidence="1">Endomembrane system</location>
        <topology evidence="1">Multi-pass membrane protein</topology>
    </subcellularLocation>
    <subcellularLocation>
        <location evidence="8">Membrane</location>
        <topology evidence="8">Multi-pass membrane protein</topology>
    </subcellularLocation>
</comment>
<feature type="transmembrane region" description="Helical" evidence="7">
    <location>
        <begin position="85"/>
        <end position="106"/>
    </location>
</feature>
<dbReference type="GO" id="GO:0003954">
    <property type="term" value="F:NADH dehydrogenase activity"/>
    <property type="evidence" value="ECO:0007669"/>
    <property type="project" value="TreeGrafter"/>
</dbReference>
<feature type="transmembrane region" description="Helical" evidence="7">
    <location>
        <begin position="313"/>
        <end position="332"/>
    </location>
</feature>
<evidence type="ECO:0000259" key="9">
    <source>
        <dbReference type="Pfam" id="PF00361"/>
    </source>
</evidence>
<feature type="transmembrane region" description="Helical" evidence="7">
    <location>
        <begin position="45"/>
        <end position="65"/>
    </location>
</feature>
<dbReference type="InterPro" id="IPR001750">
    <property type="entry name" value="ND/Mrp_TM"/>
</dbReference>
<dbReference type="InterPro" id="IPR003945">
    <property type="entry name" value="NU5C-like"/>
</dbReference>
<comment type="function">
    <text evidence="7">Part of an energy-coupled inorganic carbon pump.</text>
</comment>
<dbReference type="Pfam" id="PF00662">
    <property type="entry name" value="Proton_antipo_N"/>
    <property type="match status" value="1"/>
</dbReference>